<dbReference type="InterPro" id="IPR051803">
    <property type="entry name" value="TA_system_RelE-like_toxin"/>
</dbReference>
<comment type="similarity">
    <text evidence="1">Belongs to the RelE toxin family.</text>
</comment>
<evidence type="ECO:0000313" key="3">
    <source>
        <dbReference type="EMBL" id="MEX4010458.1"/>
    </source>
</evidence>
<comment type="caution">
    <text evidence="3">The sequence shown here is derived from an EMBL/GenBank/DDBJ whole genome shotgun (WGS) entry which is preliminary data.</text>
</comment>
<dbReference type="RefSeq" id="WP_368805143.1">
    <property type="nucleotide sequence ID" value="NZ_JAZHFV010000013.1"/>
</dbReference>
<name>A0ABV3X0J6_9HYPH</name>
<organism evidence="3 4">
    <name type="scientific">Neoaquamicrobium sediminum</name>
    <dbReference type="NCBI Taxonomy" id="1849104"/>
    <lineage>
        <taxon>Bacteria</taxon>
        <taxon>Pseudomonadati</taxon>
        <taxon>Pseudomonadota</taxon>
        <taxon>Alphaproteobacteria</taxon>
        <taxon>Hyphomicrobiales</taxon>
        <taxon>Phyllobacteriaceae</taxon>
        <taxon>Neoaquamicrobium</taxon>
    </lineage>
</organism>
<dbReference type="InterPro" id="IPR035093">
    <property type="entry name" value="RelE/ParE_toxin_dom_sf"/>
</dbReference>
<proteinExistence type="inferred from homology"/>
<dbReference type="Pfam" id="PF05016">
    <property type="entry name" value="ParE_toxin"/>
    <property type="match status" value="1"/>
</dbReference>
<keyword evidence="2" id="KW-1277">Toxin-antitoxin system</keyword>
<sequence length="107" mass="12297">MSPLPVVWREEALSDLSDIYQFIAEQSGHPQQAWRFIQRIQARCERIGDVPNGGRPRDDLVTGLRTVPFERVAVIAYVVESDTVRVTNVFYGGRDYEALYRDHDGEE</sequence>
<gene>
    <name evidence="3" type="ORF">V1479_24420</name>
</gene>
<keyword evidence="4" id="KW-1185">Reference proteome</keyword>
<reference evidence="3 4" key="1">
    <citation type="submission" date="2024-01" db="EMBL/GenBank/DDBJ databases">
        <title>New evidence supports the origin of RcGTA from prophage.</title>
        <authorList>
            <person name="Xu Y."/>
            <person name="Liu B."/>
            <person name="Chen F."/>
        </authorList>
    </citation>
    <scope>NUCLEOTIDE SEQUENCE [LARGE SCALE GENOMIC DNA]</scope>
    <source>
        <strain evidence="3 4">CBW1107-2</strain>
    </source>
</reference>
<dbReference type="PANTHER" id="PTHR33755">
    <property type="entry name" value="TOXIN PARE1-RELATED"/>
    <property type="match status" value="1"/>
</dbReference>
<dbReference type="InterPro" id="IPR007712">
    <property type="entry name" value="RelE/ParE_toxin"/>
</dbReference>
<dbReference type="Proteomes" id="UP001559025">
    <property type="component" value="Unassembled WGS sequence"/>
</dbReference>
<protein>
    <submittedName>
        <fullName evidence="3">Type II toxin-antitoxin system RelE/ParE family toxin</fullName>
    </submittedName>
</protein>
<evidence type="ECO:0000256" key="2">
    <source>
        <dbReference type="ARBA" id="ARBA00022649"/>
    </source>
</evidence>
<dbReference type="Gene3D" id="3.30.2310.20">
    <property type="entry name" value="RelE-like"/>
    <property type="match status" value="1"/>
</dbReference>
<evidence type="ECO:0000256" key="1">
    <source>
        <dbReference type="ARBA" id="ARBA00006226"/>
    </source>
</evidence>
<evidence type="ECO:0000313" key="4">
    <source>
        <dbReference type="Proteomes" id="UP001559025"/>
    </source>
</evidence>
<dbReference type="EMBL" id="JAZHFV010000013">
    <property type="protein sequence ID" value="MEX4010458.1"/>
    <property type="molecule type" value="Genomic_DNA"/>
</dbReference>
<accession>A0ABV3X0J6</accession>